<dbReference type="EMBL" id="ADAS02000295">
    <property type="protein sequence ID" value="OAV87734.1"/>
    <property type="molecule type" value="Genomic_DNA"/>
</dbReference>
<reference evidence="2" key="1">
    <citation type="submission" date="2009-11" db="EMBL/GenBank/DDBJ databases">
        <authorList>
            <consortium name="The Broad Institute Genome Sequencing Platform"/>
            <person name="Ward D."/>
            <person name="Feldgarden M."/>
            <person name="Earl A."/>
            <person name="Young S.K."/>
            <person name="Zeng Q."/>
            <person name="Koehrsen M."/>
            <person name="Alvarado L."/>
            <person name="Berlin A."/>
            <person name="Bochicchio J."/>
            <person name="Borenstein D."/>
            <person name="Chapman S.B."/>
            <person name="Chen Z."/>
            <person name="Engels R."/>
            <person name="Freedman E."/>
            <person name="Gellesch M."/>
            <person name="Goldberg J."/>
            <person name="Griggs A."/>
            <person name="Gujja S."/>
            <person name="Heilman E."/>
            <person name="Heiman D."/>
            <person name="Hepburn T."/>
            <person name="Howarth C."/>
            <person name="Jen D."/>
            <person name="Larson L."/>
            <person name="Lewis B."/>
            <person name="Mehta T."/>
            <person name="Park D."/>
            <person name="Pearson M."/>
            <person name="Roberts A."/>
            <person name="Saif S."/>
            <person name="Shea T."/>
            <person name="Shenoy N."/>
            <person name="Sisk P."/>
            <person name="Stolte C."/>
            <person name="Sykes S."/>
            <person name="Thomson T."/>
            <person name="Walk T."/>
            <person name="White J."/>
            <person name="Yandava C."/>
            <person name="Izard J."/>
            <person name="Baranova O.V."/>
            <person name="Blanton J.M."/>
            <person name="Tanner A.C."/>
            <person name="Dewhirst F.E."/>
            <person name="Haas B."/>
            <person name="Nusbaum C."/>
            <person name="Birren B."/>
        </authorList>
    </citation>
    <scope>NUCLEOTIDE SEQUENCE [LARGE SCALE GENOMIC DNA]</scope>
    <source>
        <strain evidence="2">1-1 BBBD Race 1</strain>
    </source>
</reference>
<feature type="compositionally biased region" description="Polar residues" evidence="1">
    <location>
        <begin position="187"/>
        <end position="208"/>
    </location>
</feature>
<reference evidence="2" key="2">
    <citation type="submission" date="2016-05" db="EMBL/GenBank/DDBJ databases">
        <title>Comparative analysis highlights variable genome content of wheat rusts and divergence of the mating loci.</title>
        <authorList>
            <person name="Cuomo C.A."/>
            <person name="Bakkeren G."/>
            <person name="Szabo L."/>
            <person name="Khalil H."/>
            <person name="Joly D."/>
            <person name="Goldberg J."/>
            <person name="Young S."/>
            <person name="Zeng Q."/>
            <person name="Fellers J."/>
        </authorList>
    </citation>
    <scope>NUCLEOTIDE SEQUENCE [LARGE SCALE GENOMIC DNA]</scope>
    <source>
        <strain evidence="2">1-1 BBBD Race 1</strain>
    </source>
</reference>
<feature type="compositionally biased region" description="Polar residues" evidence="1">
    <location>
        <begin position="291"/>
        <end position="307"/>
    </location>
</feature>
<organism evidence="2">
    <name type="scientific">Puccinia triticina (isolate 1-1 / race 1 (BBBD))</name>
    <name type="common">Brown leaf rust fungus</name>
    <dbReference type="NCBI Taxonomy" id="630390"/>
    <lineage>
        <taxon>Eukaryota</taxon>
        <taxon>Fungi</taxon>
        <taxon>Dikarya</taxon>
        <taxon>Basidiomycota</taxon>
        <taxon>Pucciniomycotina</taxon>
        <taxon>Pucciniomycetes</taxon>
        <taxon>Pucciniales</taxon>
        <taxon>Pucciniaceae</taxon>
        <taxon>Puccinia</taxon>
    </lineage>
</organism>
<feature type="compositionally biased region" description="Basic residues" evidence="1">
    <location>
        <begin position="167"/>
        <end position="176"/>
    </location>
</feature>
<name>A0A180G567_PUCT1</name>
<keyword evidence="4" id="KW-1185">Reference proteome</keyword>
<gene>
    <name evidence="2" type="ORF">PTTG_01318</name>
</gene>
<reference evidence="3" key="4">
    <citation type="submission" date="2025-05" db="UniProtKB">
        <authorList>
            <consortium name="EnsemblFungi"/>
        </authorList>
    </citation>
    <scope>IDENTIFICATION</scope>
    <source>
        <strain evidence="3">isolate 1-1 / race 1 (BBBD)</strain>
    </source>
</reference>
<feature type="region of interest" description="Disordered" evidence="1">
    <location>
        <begin position="290"/>
        <end position="357"/>
    </location>
</feature>
<proteinExistence type="predicted"/>
<feature type="region of interest" description="Disordered" evidence="1">
    <location>
        <begin position="241"/>
        <end position="267"/>
    </location>
</feature>
<dbReference type="Proteomes" id="UP000005240">
    <property type="component" value="Unassembled WGS sequence"/>
</dbReference>
<evidence type="ECO:0000313" key="3">
    <source>
        <dbReference type="EnsemblFungi" id="PTTG_01318-t43_1-p1"/>
    </source>
</evidence>
<evidence type="ECO:0000313" key="4">
    <source>
        <dbReference type="Proteomes" id="UP000005240"/>
    </source>
</evidence>
<evidence type="ECO:0000256" key="1">
    <source>
        <dbReference type="SAM" id="MobiDB-lite"/>
    </source>
</evidence>
<feature type="region of interest" description="Disordered" evidence="1">
    <location>
        <begin position="148"/>
        <end position="208"/>
    </location>
</feature>
<dbReference type="OrthoDB" id="2507210at2759"/>
<dbReference type="EnsemblFungi" id="PTTG_01318-t43_1">
    <property type="protein sequence ID" value="PTTG_01318-t43_1-p1"/>
    <property type="gene ID" value="PTTG_01318"/>
</dbReference>
<reference evidence="3 4" key="3">
    <citation type="journal article" date="2017" name="G3 (Bethesda)">
        <title>Comparative analysis highlights variable genome content of wheat rusts and divergence of the mating loci.</title>
        <authorList>
            <person name="Cuomo C.A."/>
            <person name="Bakkeren G."/>
            <person name="Khalil H.B."/>
            <person name="Panwar V."/>
            <person name="Joly D."/>
            <person name="Linning R."/>
            <person name="Sakthikumar S."/>
            <person name="Song X."/>
            <person name="Adiconis X."/>
            <person name="Fan L."/>
            <person name="Goldberg J.M."/>
            <person name="Levin J.Z."/>
            <person name="Young S."/>
            <person name="Zeng Q."/>
            <person name="Anikster Y."/>
            <person name="Bruce M."/>
            <person name="Wang M."/>
            <person name="Yin C."/>
            <person name="McCallum B."/>
            <person name="Szabo L.J."/>
            <person name="Hulbert S."/>
            <person name="Chen X."/>
            <person name="Fellers J.P."/>
        </authorList>
    </citation>
    <scope>NUCLEOTIDE SEQUENCE</scope>
    <source>
        <strain evidence="4">Isolate 1-1 / race 1 (BBBD)</strain>
        <strain evidence="3">isolate 1-1 / race 1 (BBBD)</strain>
    </source>
</reference>
<feature type="compositionally biased region" description="Basic residues" evidence="1">
    <location>
        <begin position="590"/>
        <end position="599"/>
    </location>
</feature>
<accession>A0A180G567</accession>
<dbReference type="VEuPathDB" id="FungiDB:PTTG_01318"/>
<feature type="compositionally biased region" description="Low complexity" evidence="1">
    <location>
        <begin position="153"/>
        <end position="166"/>
    </location>
</feature>
<feature type="compositionally biased region" description="Polar residues" evidence="1">
    <location>
        <begin position="337"/>
        <end position="354"/>
    </location>
</feature>
<feature type="region of interest" description="Disordered" evidence="1">
    <location>
        <begin position="583"/>
        <end position="612"/>
    </location>
</feature>
<dbReference type="AlphaFoldDB" id="A0A180G567"/>
<protein>
    <submittedName>
        <fullName evidence="2 3">Uncharacterized protein</fullName>
    </submittedName>
</protein>
<evidence type="ECO:0000313" key="2">
    <source>
        <dbReference type="EMBL" id="OAV87734.1"/>
    </source>
</evidence>
<sequence length="756" mass="83273">WILVLRHPLPRNQHLCNHLSHQTLLLPHQPVSHLGHLPLGRQVLEANFPSQTLPAPTFEEFAISKSDPGGPLPLNPTDPILNNEIQQITAEEFGQTIQVAEQAAQGLRNLKLPRSWKNLVDVLANTITSTKRTWEETGEIPNEEAIKIEPVKPSSTSPRISTGSSKPPKKRAKKAGSSRPVDLLAKNATNTTESNPSKPANPLTASAQPQNPIAQNALTKNPTIETSVGSLEAPVLTINTSEPHRSQDTSTNPAQASPTPLGQSQVPTMDQHLATDNQENPIAPEFHPSAATETINGQPGVSNNNSAAAVDPSRQEPTGAPKPLPKNSDAPPPASGPDTSSGQPNPTSGGTSTENRSDLARQVPRYQTTWASLTSLVQFRVHSMRTWAPPKPEFHFQRTACSYASWIKTISSLANSFLSPSHNEQWYCPDIIDFPLLATFGNKDKSLPPPAFISTAAKTPHSESTLVCFLYRLAHPTESSIAEWAKLVAASVEIMADNLYKPPVPTTHESNDQIIQGVQVLQYIEAIKNHNSTFESVKEDPNSDAQIPQRSHSSDVLHEFLNLILDFLSAYVIFQTHALSEPPQTEVQKKANKRNRAATRKSSDALTQINPESSELAKLRDESTRKLQSYQRRQNYQPLIFFILGGVRGLFLVSKNHRHAVVSDCMEFTQAMAVVKQYSTSSHTPEEPIWKNLSAYIVQIFAPVFRLPNKISHMEKTPTRHEIAEAITLDFLSHWAECQPTSPFLIPHASRQIEDS</sequence>
<feature type="compositionally biased region" description="Pro residues" evidence="1">
    <location>
        <begin position="320"/>
        <end position="335"/>
    </location>
</feature>
<feature type="non-terminal residue" evidence="2">
    <location>
        <position position="1"/>
    </location>
</feature>
<feature type="compositionally biased region" description="Polar residues" evidence="1">
    <location>
        <begin position="248"/>
        <end position="267"/>
    </location>
</feature>